<evidence type="ECO:0000313" key="2">
    <source>
        <dbReference type="Proteomes" id="UP000054144"/>
    </source>
</evidence>
<name>A0A0D7AH33_9AGAR</name>
<dbReference type="PRINTS" id="PR00081">
    <property type="entry name" value="GDHRDH"/>
</dbReference>
<dbReference type="Proteomes" id="UP000054144">
    <property type="component" value="Unassembled WGS sequence"/>
</dbReference>
<keyword evidence="2" id="KW-1185">Reference proteome</keyword>
<reference evidence="1 2" key="1">
    <citation type="journal article" date="2015" name="Fungal Genet. Biol.">
        <title>Evolution of novel wood decay mechanisms in Agaricales revealed by the genome sequences of Fistulina hepatica and Cylindrobasidium torrendii.</title>
        <authorList>
            <person name="Floudas D."/>
            <person name="Held B.W."/>
            <person name="Riley R."/>
            <person name="Nagy L.G."/>
            <person name="Koehler G."/>
            <person name="Ransdell A.S."/>
            <person name="Younus H."/>
            <person name="Chow J."/>
            <person name="Chiniquy J."/>
            <person name="Lipzen A."/>
            <person name="Tritt A."/>
            <person name="Sun H."/>
            <person name="Haridas S."/>
            <person name="LaButti K."/>
            <person name="Ohm R.A."/>
            <person name="Kues U."/>
            <person name="Blanchette R.A."/>
            <person name="Grigoriev I.V."/>
            <person name="Minto R.E."/>
            <person name="Hibbett D.S."/>
        </authorList>
    </citation>
    <scope>NUCLEOTIDE SEQUENCE [LARGE SCALE GENOMIC DNA]</scope>
    <source>
        <strain evidence="1 2">ATCC 64428</strain>
    </source>
</reference>
<organism evidence="1 2">
    <name type="scientific">Fistulina hepatica ATCC 64428</name>
    <dbReference type="NCBI Taxonomy" id="1128425"/>
    <lineage>
        <taxon>Eukaryota</taxon>
        <taxon>Fungi</taxon>
        <taxon>Dikarya</taxon>
        <taxon>Basidiomycota</taxon>
        <taxon>Agaricomycotina</taxon>
        <taxon>Agaricomycetes</taxon>
        <taxon>Agaricomycetidae</taxon>
        <taxon>Agaricales</taxon>
        <taxon>Fistulinaceae</taxon>
        <taxon>Fistulina</taxon>
    </lineage>
</organism>
<dbReference type="InterPro" id="IPR036291">
    <property type="entry name" value="NAD(P)-bd_dom_sf"/>
</dbReference>
<accession>A0A0D7AH33</accession>
<proteinExistence type="predicted"/>
<dbReference type="AlphaFoldDB" id="A0A0D7AH33"/>
<dbReference type="EMBL" id="KN881721">
    <property type="protein sequence ID" value="KIY49630.1"/>
    <property type="molecule type" value="Genomic_DNA"/>
</dbReference>
<dbReference type="Pfam" id="PF00106">
    <property type="entry name" value="adh_short"/>
    <property type="match status" value="1"/>
</dbReference>
<evidence type="ECO:0000313" key="1">
    <source>
        <dbReference type="EMBL" id="KIY49630.1"/>
    </source>
</evidence>
<protein>
    <submittedName>
        <fullName evidence="1">NAD(P)-binding protein</fullName>
    </submittedName>
</protein>
<dbReference type="PANTHER" id="PTHR43431:SF7">
    <property type="entry name" value="OXIDOREDUCTASE, SHORT CHAIN DEHYDROGENASE_REDUCTASE FAMILY (AFU_ORTHOLOGUE AFUA_5G14000)"/>
    <property type="match status" value="1"/>
</dbReference>
<sequence length="247" mass="26318">MVTLHPLFVVAGVGGGTGTGAAAARAFSRAGYSVALIARGKESLERLAADLKSAGGNAAPFPIASYSVDDLKSAFTSIAQKFPASQYALRAALYNAGSGVWKPFLSTTVDDLQASLQTNVVGAFAFAQEVIPVMKANENHPERGRGTLIFTGATASIRGNVTTSAFSISKHGVRALSQSLAKEFGKEDIHVAHAIIDGGIYTQNNPDRKLEVGLKPESIAQSYLWLANQERSAWTWELDLRPSHEKW</sequence>
<dbReference type="InterPro" id="IPR002347">
    <property type="entry name" value="SDR_fam"/>
</dbReference>
<dbReference type="Gene3D" id="3.40.50.720">
    <property type="entry name" value="NAD(P)-binding Rossmann-like Domain"/>
    <property type="match status" value="1"/>
</dbReference>
<dbReference type="PANTHER" id="PTHR43431">
    <property type="entry name" value="OXIDOREDUCTASE, SHORT CHAIN DEHYDROGENASE/REDUCTASE FAMILY (AFU_ORTHOLOGUE AFUA_5G14000)"/>
    <property type="match status" value="1"/>
</dbReference>
<gene>
    <name evidence="1" type="ORF">FISHEDRAFT_40666</name>
</gene>
<dbReference type="SUPFAM" id="SSF51735">
    <property type="entry name" value="NAD(P)-binding Rossmann-fold domains"/>
    <property type="match status" value="1"/>
</dbReference>
<dbReference type="OrthoDB" id="5399006at2759"/>